<dbReference type="AlphaFoldDB" id="G3TD50"/>
<dbReference type="GO" id="GO:0007155">
    <property type="term" value="P:cell adhesion"/>
    <property type="evidence" value="ECO:0007669"/>
    <property type="project" value="UniProtKB-KW"/>
</dbReference>
<keyword evidence="8" id="KW-1015">Disulfide bond</keyword>
<dbReference type="SUPFAM" id="SSF48726">
    <property type="entry name" value="Immunoglobulin"/>
    <property type="match status" value="4"/>
</dbReference>
<dbReference type="Proteomes" id="UP000007646">
    <property type="component" value="Unassembled WGS sequence"/>
</dbReference>
<keyword evidence="5" id="KW-0130">Cell adhesion</keyword>
<name>G3TD50_LOXAF</name>
<evidence type="ECO:0000256" key="3">
    <source>
        <dbReference type="ARBA" id="ARBA00022729"/>
    </source>
</evidence>
<reference evidence="15 16" key="1">
    <citation type="submission" date="2009-06" db="EMBL/GenBank/DDBJ databases">
        <title>The Genome Sequence of Loxodonta africana (African elephant).</title>
        <authorList>
            <person name="Di Palma F."/>
            <person name="Heiman D."/>
            <person name="Young S."/>
            <person name="Johnson J."/>
            <person name="Lander E.S."/>
            <person name="Lindblad-Toh K."/>
        </authorList>
    </citation>
    <scope>NUCLEOTIDE SEQUENCE [LARGE SCALE GENOMIC DNA]</scope>
    <source>
        <strain evidence="15 16">Isolate ISIS603380</strain>
    </source>
</reference>
<keyword evidence="3" id="KW-0732">Signal</keyword>
<dbReference type="GO" id="GO:0033691">
    <property type="term" value="F:sialic acid binding"/>
    <property type="evidence" value="ECO:0007669"/>
    <property type="project" value="TreeGrafter"/>
</dbReference>
<accession>G3TD50</accession>
<evidence type="ECO:0000256" key="8">
    <source>
        <dbReference type="ARBA" id="ARBA00023157"/>
    </source>
</evidence>
<dbReference type="Pfam" id="PF07686">
    <property type="entry name" value="V-set"/>
    <property type="match status" value="1"/>
</dbReference>
<keyword evidence="9" id="KW-0325">Glycoprotein</keyword>
<dbReference type="InterPro" id="IPR036179">
    <property type="entry name" value="Ig-like_dom_sf"/>
</dbReference>
<dbReference type="PROSITE" id="PS50835">
    <property type="entry name" value="IG_LIKE"/>
    <property type="match status" value="3"/>
</dbReference>
<evidence type="ECO:0000256" key="13">
    <source>
        <dbReference type="SAM" id="Phobius"/>
    </source>
</evidence>
<organism evidence="15 16">
    <name type="scientific">Loxodonta africana</name>
    <name type="common">African elephant</name>
    <dbReference type="NCBI Taxonomy" id="9785"/>
    <lineage>
        <taxon>Eukaryota</taxon>
        <taxon>Metazoa</taxon>
        <taxon>Chordata</taxon>
        <taxon>Craniata</taxon>
        <taxon>Vertebrata</taxon>
        <taxon>Euteleostomi</taxon>
        <taxon>Mammalia</taxon>
        <taxon>Eutheria</taxon>
        <taxon>Afrotheria</taxon>
        <taxon>Proboscidea</taxon>
        <taxon>Elephantidae</taxon>
        <taxon>Loxodonta</taxon>
    </lineage>
</organism>
<reference evidence="15" key="3">
    <citation type="submission" date="2025-09" db="UniProtKB">
        <authorList>
            <consortium name="Ensembl"/>
        </authorList>
    </citation>
    <scope>IDENTIFICATION</scope>
    <source>
        <strain evidence="15">Isolate ISIS603380</strain>
    </source>
</reference>
<dbReference type="FunFam" id="2.60.40.10:FF:000829">
    <property type="entry name" value="Sialic acid-binding Ig-like lectin 8"/>
    <property type="match status" value="1"/>
</dbReference>
<dbReference type="Ensembl" id="ENSLAFT00000014388.2">
    <property type="protein sequence ID" value="ENSLAFP00000012047.2"/>
    <property type="gene ID" value="ENSLAFG00000014388.2"/>
</dbReference>
<evidence type="ECO:0000313" key="16">
    <source>
        <dbReference type="Proteomes" id="UP000007646"/>
    </source>
</evidence>
<keyword evidence="6 13" id="KW-1133">Transmembrane helix</keyword>
<evidence type="ECO:0000256" key="1">
    <source>
        <dbReference type="ARBA" id="ARBA00004479"/>
    </source>
</evidence>
<evidence type="ECO:0000256" key="9">
    <source>
        <dbReference type="ARBA" id="ARBA00023180"/>
    </source>
</evidence>
<evidence type="ECO:0000256" key="4">
    <source>
        <dbReference type="ARBA" id="ARBA00022734"/>
    </source>
</evidence>
<evidence type="ECO:0000256" key="10">
    <source>
        <dbReference type="ARBA" id="ARBA00023319"/>
    </source>
</evidence>
<keyword evidence="4" id="KW-0430">Lectin</keyword>
<dbReference type="InterPro" id="IPR013783">
    <property type="entry name" value="Ig-like_fold"/>
</dbReference>
<dbReference type="HOGENOM" id="CLU_024444_6_2_1"/>
<dbReference type="InParanoid" id="G3TD50"/>
<dbReference type="InterPro" id="IPR051036">
    <property type="entry name" value="SIGLEC"/>
</dbReference>
<dbReference type="STRING" id="9785.ENSLAFP00000012047"/>
<protein>
    <recommendedName>
        <fullName evidence="14">Ig-like domain-containing protein</fullName>
    </recommendedName>
</protein>
<evidence type="ECO:0000256" key="6">
    <source>
        <dbReference type="ARBA" id="ARBA00022989"/>
    </source>
</evidence>
<feature type="transmembrane region" description="Helical" evidence="13">
    <location>
        <begin position="452"/>
        <end position="474"/>
    </location>
</feature>
<dbReference type="InterPro" id="IPR003599">
    <property type="entry name" value="Ig_sub"/>
</dbReference>
<evidence type="ECO:0000256" key="5">
    <source>
        <dbReference type="ARBA" id="ARBA00022889"/>
    </source>
</evidence>
<feature type="domain" description="Ig-like" evidence="14">
    <location>
        <begin position="8"/>
        <end position="130"/>
    </location>
</feature>
<keyword evidence="10" id="KW-0393">Immunoglobulin domain</keyword>
<reference evidence="15" key="2">
    <citation type="submission" date="2025-08" db="UniProtKB">
        <authorList>
            <consortium name="Ensembl"/>
        </authorList>
    </citation>
    <scope>IDENTIFICATION</scope>
    <source>
        <strain evidence="15">Isolate ISIS603380</strain>
    </source>
</reference>
<proteinExistence type="inferred from homology"/>
<dbReference type="Gene3D" id="2.60.40.10">
    <property type="entry name" value="Immunoglobulins"/>
    <property type="match status" value="3"/>
</dbReference>
<keyword evidence="7 13" id="KW-0472">Membrane</keyword>
<feature type="region of interest" description="Disordered" evidence="12">
    <location>
        <begin position="565"/>
        <end position="586"/>
    </location>
</feature>
<dbReference type="GO" id="GO:0030246">
    <property type="term" value="F:carbohydrate binding"/>
    <property type="evidence" value="ECO:0007669"/>
    <property type="project" value="UniProtKB-KW"/>
</dbReference>
<dbReference type="eggNOG" id="ENOG502S41V">
    <property type="taxonomic scope" value="Eukaryota"/>
</dbReference>
<dbReference type="Pfam" id="PF13927">
    <property type="entry name" value="Ig_3"/>
    <property type="match status" value="1"/>
</dbReference>
<dbReference type="PANTHER" id="PTHR12035">
    <property type="entry name" value="SIALIC ACID BINDING IMMUNOGLOBULIN-LIKE LECTIN"/>
    <property type="match status" value="1"/>
</dbReference>
<dbReference type="GeneTree" id="ENSGT01150000286907"/>
<dbReference type="InterPro" id="IPR013106">
    <property type="entry name" value="Ig_V-set"/>
</dbReference>
<dbReference type="SMART" id="SM00409">
    <property type="entry name" value="IG"/>
    <property type="match status" value="3"/>
</dbReference>
<dbReference type="OMA" id="SITCEMP"/>
<dbReference type="GO" id="GO:0005886">
    <property type="term" value="C:plasma membrane"/>
    <property type="evidence" value="ECO:0007669"/>
    <property type="project" value="TreeGrafter"/>
</dbReference>
<feature type="domain" description="Ig-like" evidence="14">
    <location>
        <begin position="239"/>
        <end position="336"/>
    </location>
</feature>
<dbReference type="InterPro" id="IPR007110">
    <property type="entry name" value="Ig-like_dom"/>
</dbReference>
<dbReference type="SMART" id="SM00408">
    <property type="entry name" value="IGc2"/>
    <property type="match status" value="1"/>
</dbReference>
<evidence type="ECO:0000256" key="7">
    <source>
        <dbReference type="ARBA" id="ARBA00023136"/>
    </source>
</evidence>
<keyword evidence="16" id="KW-1185">Reference proteome</keyword>
<keyword evidence="2 13" id="KW-0812">Transmembrane</keyword>
<comment type="similarity">
    <text evidence="11">Belongs to the immunoglobulin superfamily. SIGLEC (sialic acid binding Ig-like lectin) family.</text>
</comment>
<comment type="subcellular location">
    <subcellularLocation>
        <location evidence="1">Membrane</location>
        <topology evidence="1">Single-pass type I membrane protein</topology>
    </subcellularLocation>
</comment>
<dbReference type="PANTHER" id="PTHR12035:SF42">
    <property type="entry name" value="IG-LIKE DOMAIN-CONTAINING PROTEIN"/>
    <property type="match status" value="1"/>
</dbReference>
<evidence type="ECO:0000256" key="12">
    <source>
        <dbReference type="SAM" id="MobiDB-lite"/>
    </source>
</evidence>
<sequence>ETWTAEVPLLWRSRLLDDRYQLQVQNSVMVQEGLCVFIPCTFSYPPDGWIDSDPVLVYWFRQGPNKINQKRDVPVATNNPQKEVKEETKSRFQLLGDPQANNCSLQITGAQKKDGGKYIFRLERGEQKFSYKDTLLTVKLLPALTNVPDIITGSLESGCRSHVTCSVPWACDKGTPPTFSWMGTALRSQGSHSEAYGSSVIMLTPGPEDHGTNLTCQVTFPRAGVTTQRTVMLNVSYAPQNLTISLLRGKCTVTKYLGNGSSLPALEGEYLRLLCVADSNPPATQSWVKGRHPVSPSEPWDPRVLELPRVQKEDEGEVTCGVQNRLGSQHISLRLSVLYAPQLLRLSCSREEEGLHCSCSARARPAPSLRWRVGDWLVEGNSSNASVRVTSGSAGPWANSSLRLGGRLSPGLRLHCEAQNDQGAHSVSVLLLPGLGVGLAGERERGGEFVQAAFMGAGLTTLLFLCPCLIFLIVKTRRKKATKTAAGGLDAPSVLGTITWVSVKSSVHDLGYHLAPITFSPGSHRQESQPSGCPVCPPPDVATPTLGEEQELHYASLIFHGLRPREPQGQEATSTTEYSEIKIRQC</sequence>
<evidence type="ECO:0000256" key="2">
    <source>
        <dbReference type="ARBA" id="ARBA00022692"/>
    </source>
</evidence>
<evidence type="ECO:0000259" key="14">
    <source>
        <dbReference type="PROSITE" id="PS50835"/>
    </source>
</evidence>
<evidence type="ECO:0000256" key="11">
    <source>
        <dbReference type="ARBA" id="ARBA00038361"/>
    </source>
</evidence>
<dbReference type="InterPro" id="IPR003598">
    <property type="entry name" value="Ig_sub2"/>
</dbReference>
<feature type="domain" description="Ig-like" evidence="14">
    <location>
        <begin position="142"/>
        <end position="232"/>
    </location>
</feature>
<evidence type="ECO:0000313" key="15">
    <source>
        <dbReference type="Ensembl" id="ENSLAFP00000012047.2"/>
    </source>
</evidence>